<evidence type="ECO:0000313" key="2">
    <source>
        <dbReference type="Proteomes" id="UP000032633"/>
    </source>
</evidence>
<dbReference type="STRING" id="1126833.VN24_01035"/>
<reference evidence="2" key="2">
    <citation type="submission" date="2015-03" db="EMBL/GenBank/DDBJ databases">
        <title>Genome sequence of Paenibacillus beijingensis strain DSM 24997T.</title>
        <authorList>
            <person name="Kwak Y."/>
            <person name="Shin J.-H."/>
        </authorList>
    </citation>
    <scope>NUCLEOTIDE SEQUENCE [LARGE SCALE GENOMIC DNA]</scope>
    <source>
        <strain evidence="2">DSM 24997</strain>
    </source>
</reference>
<gene>
    <name evidence="1" type="ORF">VN24_01035</name>
</gene>
<dbReference type="AlphaFoldDB" id="A0A0D5NE76"/>
<reference evidence="1 2" key="1">
    <citation type="journal article" date="2015" name="J. Biotechnol.">
        <title>Complete genome sequence of Paenibacillus beijingensis 7188(T) (=DSM 24997(T)), a novel rhizobacterium from jujube garden soil.</title>
        <authorList>
            <person name="Kwak Y."/>
            <person name="Shin J.H."/>
        </authorList>
    </citation>
    <scope>NUCLEOTIDE SEQUENCE [LARGE SCALE GENOMIC DNA]</scope>
    <source>
        <strain evidence="1 2">DSM 24997</strain>
    </source>
</reference>
<dbReference type="KEGG" id="pbj:VN24_01035"/>
<evidence type="ECO:0000313" key="1">
    <source>
        <dbReference type="EMBL" id="AJY73465.1"/>
    </source>
</evidence>
<accession>A0A0D5NE76</accession>
<dbReference type="PANTHER" id="PTHR42110">
    <property type="entry name" value="L-ASPARAGINASE, PUTATIVE (AFU_ORTHOLOGUE AFUA_3G11890)-RELATED"/>
    <property type="match status" value="1"/>
</dbReference>
<keyword evidence="2" id="KW-1185">Reference proteome</keyword>
<name>A0A0D5NE76_9BACL</name>
<proteinExistence type="predicted"/>
<dbReference type="HOGENOM" id="CLU_062004_0_0_9"/>
<sequence length="344" mass="37763">MIGGGNSVETALVKEYRGGFEECVHYGHICGVNEKGQIVYSAGNPEAETFLRSSGKPFQAIPVVRHGADQAFGFTDAEGAITIGSHRAEPFHVEILESIIRKTGIGEQHLICHPTYPLSVYATEDLLRQNASKRAIYHNCSGKHLGILALCKKMGYPLEGYGELDHPAQQEILETLAYLAELPKEAIHLGTDGCGFPVFSMPLHALAVAYLKLACPDLIDNEEIRTAVQTIVRRMNAHYEMVAGTDRICSSLLMDPNIVAKGGAKGVYCFGLKKERLAFALKVIDGSEDEWPIIVASILEQIGYDNPETIARMYKLAPLDIKNDNQKVIGRNEPVFTLQQSIQP</sequence>
<dbReference type="Proteomes" id="UP000032633">
    <property type="component" value="Chromosome"/>
</dbReference>
<dbReference type="Pfam" id="PF06089">
    <property type="entry name" value="Asparaginase_II"/>
    <property type="match status" value="1"/>
</dbReference>
<dbReference type="EMBL" id="CP011058">
    <property type="protein sequence ID" value="AJY73465.1"/>
    <property type="molecule type" value="Genomic_DNA"/>
</dbReference>
<protein>
    <submittedName>
        <fullName evidence="1">Asparaginase</fullName>
    </submittedName>
</protein>
<dbReference type="PANTHER" id="PTHR42110:SF1">
    <property type="entry name" value="L-ASPARAGINASE, PUTATIVE (AFU_ORTHOLOGUE AFUA_3G11890)-RELATED"/>
    <property type="match status" value="1"/>
</dbReference>
<organism evidence="1 2">
    <name type="scientific">Paenibacillus beijingensis</name>
    <dbReference type="NCBI Taxonomy" id="1126833"/>
    <lineage>
        <taxon>Bacteria</taxon>
        <taxon>Bacillati</taxon>
        <taxon>Bacillota</taxon>
        <taxon>Bacilli</taxon>
        <taxon>Bacillales</taxon>
        <taxon>Paenibacillaceae</taxon>
        <taxon>Paenibacillus</taxon>
    </lineage>
</organism>
<dbReference type="PATRIC" id="fig|1126833.4.peg.233"/>
<dbReference type="InterPro" id="IPR010349">
    <property type="entry name" value="Asparaginase_II"/>
</dbReference>